<evidence type="ECO:0000256" key="10">
    <source>
        <dbReference type="SAM" id="MobiDB-lite"/>
    </source>
</evidence>
<dbReference type="GO" id="GO:0004190">
    <property type="term" value="F:aspartic-type endopeptidase activity"/>
    <property type="evidence" value="ECO:0007669"/>
    <property type="project" value="InterPro"/>
</dbReference>
<dbReference type="Gene3D" id="4.10.60.10">
    <property type="entry name" value="Zinc finger, CCHC-type"/>
    <property type="match status" value="1"/>
</dbReference>
<feature type="compositionally biased region" description="Basic and acidic residues" evidence="10">
    <location>
        <begin position="256"/>
        <end position="269"/>
    </location>
</feature>
<dbReference type="Gene3D" id="2.40.70.10">
    <property type="entry name" value="Acid Proteases"/>
    <property type="match status" value="1"/>
</dbReference>
<dbReference type="InterPro" id="IPR041373">
    <property type="entry name" value="RT_RNaseH"/>
</dbReference>
<dbReference type="PROSITE" id="PS50158">
    <property type="entry name" value="ZF_CCHC"/>
    <property type="match status" value="1"/>
</dbReference>
<keyword evidence="16" id="KW-1185">Reference proteome</keyword>
<dbReference type="Proteomes" id="UP001160148">
    <property type="component" value="Unassembled WGS sequence"/>
</dbReference>
<dbReference type="SUPFAM" id="SSF56672">
    <property type="entry name" value="DNA/RNA polymerases"/>
    <property type="match status" value="1"/>
</dbReference>
<feature type="domain" description="Peptidase A2" evidence="12">
    <location>
        <begin position="373"/>
        <end position="454"/>
    </location>
</feature>
<dbReference type="GO" id="GO:0006508">
    <property type="term" value="P:proteolysis"/>
    <property type="evidence" value="ECO:0007669"/>
    <property type="project" value="InterPro"/>
</dbReference>
<dbReference type="Pfam" id="PF17917">
    <property type="entry name" value="RT_RNaseH"/>
    <property type="match status" value="1"/>
</dbReference>
<feature type="region of interest" description="Disordered" evidence="10">
    <location>
        <begin position="253"/>
        <end position="276"/>
    </location>
</feature>
<dbReference type="InterPro" id="IPR036397">
    <property type="entry name" value="RNaseH_sf"/>
</dbReference>
<dbReference type="Pfam" id="PF00077">
    <property type="entry name" value="RVP"/>
    <property type="match status" value="1"/>
</dbReference>
<feature type="region of interest" description="Disordered" evidence="10">
    <location>
        <begin position="314"/>
        <end position="348"/>
    </location>
</feature>
<feature type="domain" description="CCHC-type" evidence="11">
    <location>
        <begin position="285"/>
        <end position="300"/>
    </location>
</feature>
<dbReference type="PROSITE" id="PS50994">
    <property type="entry name" value="INTEGRASE"/>
    <property type="match status" value="1"/>
</dbReference>
<evidence type="ECO:0000259" key="12">
    <source>
        <dbReference type="PROSITE" id="PS50175"/>
    </source>
</evidence>
<dbReference type="InterPro" id="IPR001969">
    <property type="entry name" value="Aspartic_peptidase_AS"/>
</dbReference>
<name>A0AAV0WC36_9HEMI</name>
<feature type="coiled-coil region" evidence="9">
    <location>
        <begin position="979"/>
        <end position="1006"/>
    </location>
</feature>
<dbReference type="Gene3D" id="3.30.420.10">
    <property type="entry name" value="Ribonuclease H-like superfamily/Ribonuclease H"/>
    <property type="match status" value="1"/>
</dbReference>
<dbReference type="Gene3D" id="3.10.10.10">
    <property type="entry name" value="HIV Type 1 Reverse Transcriptase, subunit A, domain 1"/>
    <property type="match status" value="1"/>
</dbReference>
<keyword evidence="8" id="KW-0863">Zinc-finger</keyword>
<dbReference type="PROSITE" id="PS00141">
    <property type="entry name" value="ASP_PROTEASE"/>
    <property type="match status" value="1"/>
</dbReference>
<feature type="compositionally biased region" description="Basic and acidic residues" evidence="10">
    <location>
        <begin position="321"/>
        <end position="344"/>
    </location>
</feature>
<keyword evidence="4" id="KW-0540">Nuclease</keyword>
<evidence type="ECO:0000256" key="3">
    <source>
        <dbReference type="ARBA" id="ARBA00022695"/>
    </source>
</evidence>
<dbReference type="InterPro" id="IPR041588">
    <property type="entry name" value="Integrase_H2C2"/>
</dbReference>
<organism evidence="15 16">
    <name type="scientific">Macrosiphum euphorbiae</name>
    <name type="common">potato aphid</name>
    <dbReference type="NCBI Taxonomy" id="13131"/>
    <lineage>
        <taxon>Eukaryota</taxon>
        <taxon>Metazoa</taxon>
        <taxon>Ecdysozoa</taxon>
        <taxon>Arthropoda</taxon>
        <taxon>Hexapoda</taxon>
        <taxon>Insecta</taxon>
        <taxon>Pterygota</taxon>
        <taxon>Neoptera</taxon>
        <taxon>Paraneoptera</taxon>
        <taxon>Hemiptera</taxon>
        <taxon>Sternorrhyncha</taxon>
        <taxon>Aphidomorpha</taxon>
        <taxon>Aphidoidea</taxon>
        <taxon>Aphididae</taxon>
        <taxon>Macrosiphini</taxon>
        <taxon>Macrosiphum</taxon>
    </lineage>
</organism>
<dbReference type="GO" id="GO:0003676">
    <property type="term" value="F:nucleic acid binding"/>
    <property type="evidence" value="ECO:0007669"/>
    <property type="project" value="InterPro"/>
</dbReference>
<dbReference type="InterPro" id="IPR043502">
    <property type="entry name" value="DNA/RNA_pol_sf"/>
</dbReference>
<dbReference type="SMART" id="SM00343">
    <property type="entry name" value="ZnF_C2HC"/>
    <property type="match status" value="2"/>
</dbReference>
<dbReference type="InterPro" id="IPR001995">
    <property type="entry name" value="Peptidase_A2_cat"/>
</dbReference>
<protein>
    <recommendedName>
        <fullName evidence="1">RNA-directed DNA polymerase</fullName>
        <ecNumber evidence="1">2.7.7.49</ecNumber>
    </recommendedName>
</protein>
<dbReference type="GO" id="GO:0008270">
    <property type="term" value="F:zinc ion binding"/>
    <property type="evidence" value="ECO:0007669"/>
    <property type="project" value="UniProtKB-KW"/>
</dbReference>
<dbReference type="InterPro" id="IPR050951">
    <property type="entry name" value="Retrovirus_Pol_polyprotein"/>
</dbReference>
<keyword evidence="3" id="KW-0548">Nucleotidyltransferase</keyword>
<evidence type="ECO:0000256" key="2">
    <source>
        <dbReference type="ARBA" id="ARBA00022679"/>
    </source>
</evidence>
<dbReference type="CDD" id="cd09274">
    <property type="entry name" value="RNase_HI_RT_Ty3"/>
    <property type="match status" value="1"/>
</dbReference>
<dbReference type="InterPro" id="IPR018061">
    <property type="entry name" value="Retropepsins"/>
</dbReference>
<comment type="caution">
    <text evidence="15">The sequence shown here is derived from an EMBL/GenBank/DDBJ whole genome shotgun (WGS) entry which is preliminary data.</text>
</comment>
<keyword evidence="2" id="KW-0808">Transferase</keyword>
<dbReference type="InterPro" id="IPR001584">
    <property type="entry name" value="Integrase_cat-core"/>
</dbReference>
<dbReference type="InterPro" id="IPR043128">
    <property type="entry name" value="Rev_trsase/Diguanyl_cyclase"/>
</dbReference>
<sequence>MDGQMNADKNVDGKTQYSAEEVNHVIFGQSAQSIQSTQSHVKEDGNAILMQTLLKQNELLMRMLAIKEKPPEEVYAPPDLSKVLPTFDGKCKPHEAADWLSTLCGVASLHRWSDALKLEAARVNVDGPARQWYIGRRFNSWAEFEQQFKATFFRKVNTGSRWKALAARVQGKNESILDYFHEKVRLCRDLDLDLFDTKEQLLDGIQSKELFQYLLSRTHNDENELLFDIMDYMRLVEHRNVRFQNKIVLSNSNEKQWPRGESPKPKAESSSRSQKGVESATSRICYNCGSRTHIAPSCPSPVRPKGACYGCGSTAHQRSACPERDQKNRNDTNEESRRQNERQHSGSAGEIRLLEPAYNVRVSIILCKETVTVNALVDSGSPISLIKSHLIRTSERKPFNNDIFISGINGSQLSIEAVTDATVLLVDYDLNKKQIFYVVDDQTMLSECLLGRDFIKGMNIWFGEDGKIMVNSKQEQCDGNDFLVDLGLIEYELEDEVELNIGEVSFSDRCKLKKIYDNCYSKRLKPESPEINYEVNISLKDHTPFNYQPRRLSYIERNAVKDIICELLDKGIIKESKSEFCSPIVLVKKKDNTYRMCADLRELNKRVVREHYPIPHIDDLLDNLRGKIFFTKLDLKNAYFHVKVSEQSSRYLSFSTFLGQYEYVRLPFGYCNSPSAFMRYIETVFRELIRSGKLLVYLDDLLIATETIAENLEIIESVLIACNNNLLELREDKCFFLQSRITYLGYVVDKDGVRPDPSNVAAVTQFPIPKSIANVHSFVGLVSYFRRFIENFSILAAPLYALLRKGAQFKFGEKESQAFELLKNKLVQMPILALYSPSAETEVHCDASALGYGVILLQRQKDGLMHPVFYYSKRTTEVETKYHSYELECLALVYAVKRFHVYLNGIKFKVFTDCESFKLTMNKKDMNPRIARWALLFQNYDFSIEHRAGSKMKHVDALSRNTNILMLYENTFEQTLSIKQIEDKDINKLKERLKKCEDKYFEMRNGLVYRKYKSELLFYVPSSMEDNVIRSVHEEYGHLGVEKTSEVVLRTFWFPNLREKVKSFISNCLKCISYSPVYGKKEGELHPIPKAPIPFDTIHIDHYGPLEKTGKKNKYLFVIIDAFTKFVRLYPCKTTNTVEVIRHMNDYFRCYSIPRRVISDRGSTFTSNAFGEFLAQKKVDLVLVATATPRANGQVERVNRCITAMLAKKTVDLNRWDRVLHEVEYALNNMLCASTGEAPSKLLFGVYQHGTVEGEFRRLLVEVEKDRNLEEIRKEAKDKIVKNQSYNKKYYDEKHKKPTLYKKGDFVVIKNTDVSVGVNKKLIPKFKGPYIIDKVLLNDRFIVKDVEGFQHTQVPYEGVISSDNMRHWVRSLEK</sequence>
<accession>A0AAV0WC36</accession>
<dbReference type="FunFam" id="3.30.70.270:FF:000020">
    <property type="entry name" value="Transposon Tf2-6 polyprotein-like Protein"/>
    <property type="match status" value="1"/>
</dbReference>
<keyword evidence="9" id="KW-0175">Coiled coil</keyword>
<dbReference type="SUPFAM" id="SSF50630">
    <property type="entry name" value="Acid proteases"/>
    <property type="match status" value="1"/>
</dbReference>
<dbReference type="GO" id="GO:0003964">
    <property type="term" value="F:RNA-directed DNA polymerase activity"/>
    <property type="evidence" value="ECO:0007669"/>
    <property type="project" value="UniProtKB-KW"/>
</dbReference>
<dbReference type="SUPFAM" id="SSF57756">
    <property type="entry name" value="Retrovirus zinc finger-like domains"/>
    <property type="match status" value="1"/>
</dbReference>
<evidence type="ECO:0000256" key="5">
    <source>
        <dbReference type="ARBA" id="ARBA00022759"/>
    </source>
</evidence>
<dbReference type="FunFam" id="3.10.20.370:FF:000001">
    <property type="entry name" value="Retrovirus-related Pol polyprotein from transposon 17.6-like protein"/>
    <property type="match status" value="1"/>
</dbReference>
<dbReference type="Pfam" id="PF00665">
    <property type="entry name" value="rve"/>
    <property type="match status" value="1"/>
</dbReference>
<evidence type="ECO:0000256" key="8">
    <source>
        <dbReference type="PROSITE-ProRule" id="PRU00047"/>
    </source>
</evidence>
<feature type="domain" description="Reverse transcriptase" evidence="13">
    <location>
        <begin position="568"/>
        <end position="748"/>
    </location>
</feature>
<evidence type="ECO:0000256" key="1">
    <source>
        <dbReference type="ARBA" id="ARBA00012493"/>
    </source>
</evidence>
<dbReference type="Pfam" id="PF17921">
    <property type="entry name" value="Integrase_H2C2"/>
    <property type="match status" value="1"/>
</dbReference>
<dbReference type="PROSITE" id="PS50878">
    <property type="entry name" value="RT_POL"/>
    <property type="match status" value="1"/>
</dbReference>
<feature type="domain" description="Integrase catalytic" evidence="14">
    <location>
        <begin position="1088"/>
        <end position="1247"/>
    </location>
</feature>
<evidence type="ECO:0000313" key="16">
    <source>
        <dbReference type="Proteomes" id="UP001160148"/>
    </source>
</evidence>
<dbReference type="Gene3D" id="1.10.340.70">
    <property type="match status" value="1"/>
</dbReference>
<evidence type="ECO:0000256" key="7">
    <source>
        <dbReference type="ARBA" id="ARBA00022918"/>
    </source>
</evidence>
<evidence type="ECO:0000256" key="6">
    <source>
        <dbReference type="ARBA" id="ARBA00022801"/>
    </source>
</evidence>
<dbReference type="GO" id="GO:0042575">
    <property type="term" value="C:DNA polymerase complex"/>
    <property type="evidence" value="ECO:0007669"/>
    <property type="project" value="UniProtKB-ARBA"/>
</dbReference>
<dbReference type="Gene3D" id="3.30.70.270">
    <property type="match status" value="2"/>
</dbReference>
<dbReference type="InterPro" id="IPR001878">
    <property type="entry name" value="Znf_CCHC"/>
</dbReference>
<dbReference type="EMBL" id="CARXXK010000002">
    <property type="protein sequence ID" value="CAI6353233.1"/>
    <property type="molecule type" value="Genomic_DNA"/>
</dbReference>
<evidence type="ECO:0000259" key="13">
    <source>
        <dbReference type="PROSITE" id="PS50878"/>
    </source>
</evidence>
<keyword evidence="8" id="KW-0862">Zinc</keyword>
<dbReference type="PANTHER" id="PTHR37984">
    <property type="entry name" value="PROTEIN CBG26694"/>
    <property type="match status" value="1"/>
</dbReference>
<dbReference type="InterPro" id="IPR021109">
    <property type="entry name" value="Peptidase_aspartic_dom_sf"/>
</dbReference>
<dbReference type="SUPFAM" id="SSF53098">
    <property type="entry name" value="Ribonuclease H-like"/>
    <property type="match status" value="1"/>
</dbReference>
<keyword evidence="7" id="KW-0695">RNA-directed DNA polymerase</keyword>
<dbReference type="CDD" id="cd00303">
    <property type="entry name" value="retropepsin_like"/>
    <property type="match status" value="1"/>
</dbReference>
<proteinExistence type="predicted"/>
<dbReference type="FunFam" id="1.10.340.70:FF:000001">
    <property type="entry name" value="Retrovirus-related Pol polyprotein from transposon gypsy-like Protein"/>
    <property type="match status" value="1"/>
</dbReference>
<dbReference type="Pfam" id="PF00078">
    <property type="entry name" value="RVT_1"/>
    <property type="match status" value="1"/>
</dbReference>
<dbReference type="EC" id="2.7.7.49" evidence="1"/>
<evidence type="ECO:0000256" key="4">
    <source>
        <dbReference type="ARBA" id="ARBA00022722"/>
    </source>
</evidence>
<dbReference type="PROSITE" id="PS50175">
    <property type="entry name" value="ASP_PROT_RETROV"/>
    <property type="match status" value="1"/>
</dbReference>
<evidence type="ECO:0000313" key="15">
    <source>
        <dbReference type="EMBL" id="CAI6353233.1"/>
    </source>
</evidence>
<keyword evidence="5" id="KW-0255">Endonuclease</keyword>
<evidence type="ECO:0000256" key="9">
    <source>
        <dbReference type="SAM" id="Coils"/>
    </source>
</evidence>
<dbReference type="CDD" id="cd01647">
    <property type="entry name" value="RT_LTR"/>
    <property type="match status" value="1"/>
</dbReference>
<dbReference type="GO" id="GO:0004519">
    <property type="term" value="F:endonuclease activity"/>
    <property type="evidence" value="ECO:0007669"/>
    <property type="project" value="UniProtKB-KW"/>
</dbReference>
<gene>
    <name evidence="15" type="ORF">MEUPH1_LOCUS9377</name>
</gene>
<evidence type="ECO:0000259" key="14">
    <source>
        <dbReference type="PROSITE" id="PS50994"/>
    </source>
</evidence>
<dbReference type="GO" id="GO:0015074">
    <property type="term" value="P:DNA integration"/>
    <property type="evidence" value="ECO:0007669"/>
    <property type="project" value="InterPro"/>
</dbReference>
<keyword evidence="8" id="KW-0479">Metal-binding</keyword>
<dbReference type="PANTHER" id="PTHR37984:SF5">
    <property type="entry name" value="PROTEIN NYNRIN-LIKE"/>
    <property type="match status" value="1"/>
</dbReference>
<reference evidence="15 16" key="1">
    <citation type="submission" date="2023-01" db="EMBL/GenBank/DDBJ databases">
        <authorList>
            <person name="Whitehead M."/>
        </authorList>
    </citation>
    <scope>NUCLEOTIDE SEQUENCE [LARGE SCALE GENOMIC DNA]</scope>
</reference>
<evidence type="ECO:0000259" key="11">
    <source>
        <dbReference type="PROSITE" id="PS50158"/>
    </source>
</evidence>
<dbReference type="InterPro" id="IPR036875">
    <property type="entry name" value="Znf_CCHC_sf"/>
</dbReference>
<dbReference type="InterPro" id="IPR012337">
    <property type="entry name" value="RNaseH-like_sf"/>
</dbReference>
<dbReference type="InterPro" id="IPR000477">
    <property type="entry name" value="RT_dom"/>
</dbReference>
<keyword evidence="6" id="KW-0378">Hydrolase</keyword>